<sequence length="200" mass="19343">MRRFTRNTAVAAAALASAIGLSVSSASATATATYTVTPGGAFTANASNPKLTSGAAILNCASSQAKGTLKTGSGNAGAKLGSITSLTFTGCSVSGIPFTVAAAASSSTPFYINATGTTANHIDGNVSNISAKITGSGCNVTFAGTTNGWYESTTSTLHVTGGGSLAAQAGASCLGLITAGAHADFIANYALTASQSITSP</sequence>
<keyword evidence="1" id="KW-0732">Signal</keyword>
<reference evidence="3" key="1">
    <citation type="submission" date="2023-07" db="EMBL/GenBank/DDBJ databases">
        <title>30 novel species of actinomycetes from the DSMZ collection.</title>
        <authorList>
            <person name="Nouioui I."/>
        </authorList>
    </citation>
    <scope>NUCLEOTIDE SEQUENCE [LARGE SCALE GENOMIC DNA]</scope>
    <source>
        <strain evidence="3">DSM 41982</strain>
    </source>
</reference>
<proteinExistence type="predicted"/>
<dbReference type="AlphaFoldDB" id="A0ABD5E0W4"/>
<comment type="caution">
    <text evidence="2">The sequence shown here is derived from an EMBL/GenBank/DDBJ whole genome shotgun (WGS) entry which is preliminary data.</text>
</comment>
<feature type="signal peptide" evidence="1">
    <location>
        <begin position="1"/>
        <end position="28"/>
    </location>
</feature>
<feature type="chain" id="PRO_5044827452" description="Tat pathway signal sequence domain protein" evidence="1">
    <location>
        <begin position="29"/>
        <end position="200"/>
    </location>
</feature>
<evidence type="ECO:0008006" key="4">
    <source>
        <dbReference type="Google" id="ProtNLM"/>
    </source>
</evidence>
<dbReference type="RefSeq" id="WP_007818947.1">
    <property type="nucleotide sequence ID" value="NZ_JAVRER010000007.1"/>
</dbReference>
<gene>
    <name evidence="2" type="ORF">RM574_06160</name>
</gene>
<evidence type="ECO:0000313" key="2">
    <source>
        <dbReference type="EMBL" id="MDT0415071.1"/>
    </source>
</evidence>
<organism evidence="2 3">
    <name type="scientific">Streptomyces evansiae</name>
    <dbReference type="NCBI Taxonomy" id="3075535"/>
    <lineage>
        <taxon>Bacteria</taxon>
        <taxon>Bacillati</taxon>
        <taxon>Actinomycetota</taxon>
        <taxon>Actinomycetes</taxon>
        <taxon>Kitasatosporales</taxon>
        <taxon>Streptomycetaceae</taxon>
        <taxon>Streptomyces</taxon>
    </lineage>
</organism>
<accession>A0ABD5E0W4</accession>
<dbReference type="Proteomes" id="UP001183607">
    <property type="component" value="Unassembled WGS sequence"/>
</dbReference>
<name>A0ABD5E0W4_9ACTN</name>
<dbReference type="EMBL" id="JAVRER010000007">
    <property type="protein sequence ID" value="MDT0415071.1"/>
    <property type="molecule type" value="Genomic_DNA"/>
</dbReference>
<evidence type="ECO:0000313" key="3">
    <source>
        <dbReference type="Proteomes" id="UP001183607"/>
    </source>
</evidence>
<evidence type="ECO:0000256" key="1">
    <source>
        <dbReference type="SAM" id="SignalP"/>
    </source>
</evidence>
<protein>
    <recommendedName>
        <fullName evidence="4">Tat pathway signal sequence domain protein</fullName>
    </recommendedName>
</protein>